<dbReference type="EMBL" id="QEQF01000006">
    <property type="protein sequence ID" value="RDF09849.1"/>
    <property type="molecule type" value="Genomic_DNA"/>
</dbReference>
<evidence type="ECO:0000313" key="9">
    <source>
        <dbReference type="Proteomes" id="UP000253945"/>
    </source>
</evidence>
<keyword evidence="6" id="KW-0449">Lipoprotein</keyword>
<dbReference type="NCBIfam" id="NF047847">
    <property type="entry name" value="SS_mature_LptM"/>
    <property type="match status" value="1"/>
</dbReference>
<dbReference type="InterPro" id="IPR032831">
    <property type="entry name" value="LptM_cons"/>
</dbReference>
<evidence type="ECO:0000256" key="4">
    <source>
        <dbReference type="ARBA" id="ARBA00023139"/>
    </source>
</evidence>
<comment type="subcellular location">
    <subcellularLocation>
        <location evidence="1">Cell outer membrane</location>
        <topology evidence="1">Lipid-anchor</topology>
    </subcellularLocation>
</comment>
<dbReference type="AlphaFoldDB" id="A0A369ZU99"/>
<evidence type="ECO:0000256" key="1">
    <source>
        <dbReference type="ARBA" id="ARBA00004459"/>
    </source>
</evidence>
<name>A0A369ZU99_9PAST</name>
<evidence type="ECO:0000256" key="3">
    <source>
        <dbReference type="ARBA" id="ARBA00023136"/>
    </source>
</evidence>
<comment type="caution">
    <text evidence="8">The sequence shown here is derived from an EMBL/GenBank/DDBJ whole genome shotgun (WGS) entry which is preliminary data.</text>
</comment>
<keyword evidence="9" id="KW-1185">Reference proteome</keyword>
<evidence type="ECO:0008006" key="10">
    <source>
        <dbReference type="Google" id="ProtNLM"/>
    </source>
</evidence>
<feature type="signal peptide" evidence="7">
    <location>
        <begin position="1"/>
        <end position="16"/>
    </location>
</feature>
<sequence>MKKFLLLAMLASFLTACGVKGPLYFPENAPAQQGQNQ</sequence>
<dbReference type="STRING" id="736.B0184_03870"/>
<evidence type="ECO:0000313" key="8">
    <source>
        <dbReference type="EMBL" id="RDF09849.1"/>
    </source>
</evidence>
<dbReference type="Proteomes" id="UP000253945">
    <property type="component" value="Unassembled WGS sequence"/>
</dbReference>
<evidence type="ECO:0000256" key="5">
    <source>
        <dbReference type="ARBA" id="ARBA00023237"/>
    </source>
</evidence>
<proteinExistence type="predicted"/>
<reference evidence="8 9" key="1">
    <citation type="submission" date="2018-05" db="EMBL/GenBank/DDBJ databases">
        <title>Draft Genome Sequences for a Diverse set of 7 Haemophilus Species.</title>
        <authorList>
            <person name="Nichols M."/>
            <person name="Topaz N."/>
            <person name="Wang X."/>
            <person name="Wang X."/>
            <person name="Boxrud D."/>
        </authorList>
    </citation>
    <scope>NUCLEOTIDE SEQUENCE [LARGE SCALE GENOMIC DNA]</scope>
    <source>
        <strain evidence="8 9">C2014016342</strain>
    </source>
</reference>
<keyword evidence="4" id="KW-0564">Palmitate</keyword>
<evidence type="ECO:0000256" key="2">
    <source>
        <dbReference type="ARBA" id="ARBA00022729"/>
    </source>
</evidence>
<accession>A0A369ZU99</accession>
<protein>
    <recommendedName>
        <fullName evidence="10">Lipoprotein</fullName>
    </recommendedName>
</protein>
<feature type="chain" id="PRO_5016969181" description="Lipoprotein" evidence="7">
    <location>
        <begin position="17"/>
        <end position="37"/>
    </location>
</feature>
<gene>
    <name evidence="8" type="ORF">DPV92_06560</name>
</gene>
<evidence type="ECO:0000256" key="6">
    <source>
        <dbReference type="ARBA" id="ARBA00023288"/>
    </source>
</evidence>
<dbReference type="RefSeq" id="WP_111354189.1">
    <property type="nucleotide sequence ID" value="NZ_QEQF01000006.1"/>
</dbReference>
<dbReference type="Pfam" id="PF13627">
    <property type="entry name" value="LptM_cons"/>
    <property type="match status" value="1"/>
</dbReference>
<keyword evidence="5" id="KW-0998">Cell outer membrane</keyword>
<dbReference type="PROSITE" id="PS51257">
    <property type="entry name" value="PROKAR_LIPOPROTEIN"/>
    <property type="match status" value="1"/>
</dbReference>
<keyword evidence="2 7" id="KW-0732">Signal</keyword>
<keyword evidence="3" id="KW-0472">Membrane</keyword>
<evidence type="ECO:0000256" key="7">
    <source>
        <dbReference type="SAM" id="SignalP"/>
    </source>
</evidence>
<dbReference type="GO" id="GO:0009279">
    <property type="term" value="C:cell outer membrane"/>
    <property type="evidence" value="ECO:0007669"/>
    <property type="project" value="UniProtKB-SubCell"/>
</dbReference>
<organism evidence="8 9">
    <name type="scientific">Haemophilus paraphrohaemolyticus</name>
    <dbReference type="NCBI Taxonomy" id="736"/>
    <lineage>
        <taxon>Bacteria</taxon>
        <taxon>Pseudomonadati</taxon>
        <taxon>Pseudomonadota</taxon>
        <taxon>Gammaproteobacteria</taxon>
        <taxon>Pasteurellales</taxon>
        <taxon>Pasteurellaceae</taxon>
        <taxon>Haemophilus</taxon>
    </lineage>
</organism>